<dbReference type="SUPFAM" id="SSF54427">
    <property type="entry name" value="NTF2-like"/>
    <property type="match status" value="1"/>
</dbReference>
<keyword evidence="1" id="KW-0732">Signal</keyword>
<accession>F3YVT2</accession>
<dbReference type="AlphaFoldDB" id="F3YVT2"/>
<name>F3YVT2_DESAF</name>
<organism evidence="2 3">
    <name type="scientific">Desulfocurvibacter africanus subsp. africanus str. Walvis Bay</name>
    <dbReference type="NCBI Taxonomy" id="690850"/>
    <lineage>
        <taxon>Bacteria</taxon>
        <taxon>Pseudomonadati</taxon>
        <taxon>Thermodesulfobacteriota</taxon>
        <taxon>Desulfovibrionia</taxon>
        <taxon>Desulfovibrionales</taxon>
        <taxon>Desulfovibrionaceae</taxon>
        <taxon>Desulfocurvibacter</taxon>
    </lineage>
</organism>
<dbReference type="Proteomes" id="UP000007844">
    <property type="component" value="Chromosome"/>
</dbReference>
<dbReference type="RefSeq" id="WP_014258731.1">
    <property type="nucleotide sequence ID" value="NC_016629.1"/>
</dbReference>
<evidence type="ECO:0008006" key="4">
    <source>
        <dbReference type="Google" id="ProtNLM"/>
    </source>
</evidence>
<feature type="chain" id="PRO_5003304508" description="SnoaL-like domain-containing protein" evidence="1">
    <location>
        <begin position="30"/>
        <end position="152"/>
    </location>
</feature>
<protein>
    <recommendedName>
        <fullName evidence="4">SnoaL-like domain-containing protein</fullName>
    </recommendedName>
</protein>
<dbReference type="EMBL" id="CP003221">
    <property type="protein sequence ID" value="EGJ48890.1"/>
    <property type="molecule type" value="Genomic_DNA"/>
</dbReference>
<sequence precursor="true">MFRKLTGLTMAVAMAMLAALTILPLSAQAAKEDHRTIAGMVQYYVTCFNKRDVAGILDLYAPDARISESGLFSKKWLSVEEYAPKLRDKLANYDQRRAFIVDWDIEELDVNGDSADLSIEVRAKQGPFSARKRGDFELAKSAEGWKIIVDES</sequence>
<dbReference type="InterPro" id="IPR039437">
    <property type="entry name" value="FrzH/put_lumazine-bd"/>
</dbReference>
<keyword evidence="3" id="KW-1185">Reference proteome</keyword>
<dbReference type="InterPro" id="IPR032710">
    <property type="entry name" value="NTF2-like_dom_sf"/>
</dbReference>
<dbReference type="CDD" id="cd00531">
    <property type="entry name" value="NTF2_like"/>
    <property type="match status" value="1"/>
</dbReference>
<feature type="signal peptide" evidence="1">
    <location>
        <begin position="1"/>
        <end position="29"/>
    </location>
</feature>
<dbReference type="Gene3D" id="3.10.450.50">
    <property type="match status" value="1"/>
</dbReference>
<dbReference type="KEGG" id="daf:Desaf_0537"/>
<evidence type="ECO:0000313" key="3">
    <source>
        <dbReference type="Proteomes" id="UP000007844"/>
    </source>
</evidence>
<dbReference type="HOGENOM" id="CLU_1737566_0_0_7"/>
<dbReference type="Pfam" id="PF12893">
    <property type="entry name" value="Lumazine_bd_2"/>
    <property type="match status" value="1"/>
</dbReference>
<evidence type="ECO:0000256" key="1">
    <source>
        <dbReference type="SAM" id="SignalP"/>
    </source>
</evidence>
<evidence type="ECO:0000313" key="2">
    <source>
        <dbReference type="EMBL" id="EGJ48890.1"/>
    </source>
</evidence>
<gene>
    <name evidence="2" type="ORF">Desaf_0537</name>
</gene>
<reference evidence="2 3" key="1">
    <citation type="journal article" date="2011" name="J. Bacteriol.">
        <title>Genome sequence of the mercury-methylating and pleomorphic Desulfovibrio africanus Strain Walvis Bay.</title>
        <authorList>
            <person name="Brown S.D."/>
            <person name="Wall J.D."/>
            <person name="Kucken A.M."/>
            <person name="Gilmour C.C."/>
            <person name="Podar M."/>
            <person name="Brandt C.C."/>
            <person name="Teshima H."/>
            <person name="Detter J.C."/>
            <person name="Han C.S."/>
            <person name="Land M.L."/>
            <person name="Lucas S."/>
            <person name="Han J."/>
            <person name="Pennacchio L."/>
            <person name="Nolan M."/>
            <person name="Pitluck S."/>
            <person name="Woyke T."/>
            <person name="Goodwin L."/>
            <person name="Palumbo A.V."/>
            <person name="Elias D.A."/>
        </authorList>
    </citation>
    <scope>NUCLEOTIDE SEQUENCE [LARGE SCALE GENOMIC DNA]</scope>
    <source>
        <strain evidence="2 3">Walvis Bay</strain>
    </source>
</reference>
<proteinExistence type="predicted"/>